<evidence type="ECO:0000313" key="10">
    <source>
        <dbReference type="EMBL" id="MCV9926897.1"/>
    </source>
</evidence>
<gene>
    <name evidence="10" type="ORF">OIU83_04510</name>
</gene>
<dbReference type="Pfam" id="PF13715">
    <property type="entry name" value="CarbopepD_reg_2"/>
    <property type="match status" value="1"/>
</dbReference>
<sequence>MKNVYYLIFLLLPLYCVAQTSFKLNGKIANEKTPVVWTDVVILNQEGKIINGATTKEDGSFELNLNKGFYKVKISSQGYSEFDKEITIEKDTNLGLIILKENVTNLGEVVIQARKNTIEQKTDRLVYNLENNVTNVAGDALSAINTAPGVAVQNDVINILGKGASRVMIDGRMIELTGEELNEFLKTISASDIKNIEIISNPSSKYEAEGTGGLINIVMKKGARDSWKNTTTASYEQNKYGIYALRNNFFYNKNKFRFSASINGKTGARNIKEALDMYFVEGPTKMDVTTKLNEENVSGKVALDYDFSEKTTIGFQFLKDKSNPDFDSDIRINKYNTQNELDSYILNESFLDRKTANQTYNLHLITKLDSLNRKLSFDVDYFNYDSKFDRDFIANNYASDGTFIDVNQSGRNLSNQGIDNLSFKADMEHPLQAVNLSYGAKVSFTKSNSDVVFFNTITGTPELDLNQTNQFKYTENNQAVYISADKKINEKWNFQAGLRLENTQTNGFSENLNQETINNYLKLFPTFYASYNKNEDNSFSLNYGRRIRRPSFSLLNPFRVYISSNSYSEGNPFLKPSFSDNFEFAHSYKKILRTNVFLNAITDGYGVIFTANPETLTQVVSRENYFKGINYGVGETYSANFADWWQSENSLYFLGSDIKFTKDINATPVNSLQVDFSTNNTFSLGKATKLQIDFNYTSPYKSGLYDTGYTSSLNIGFKQDLLNKTLQIAFLVNDIFNTSYLKDDVSIVNGVKQVYSQNESNRFARLSVVYNFGNKKINVNQRDSGNEEEKNRAR</sequence>
<evidence type="ECO:0000256" key="8">
    <source>
        <dbReference type="PROSITE-ProRule" id="PRU01360"/>
    </source>
</evidence>
<keyword evidence="6 8" id="KW-0472">Membrane</keyword>
<dbReference type="Proteomes" id="UP001151079">
    <property type="component" value="Unassembled WGS sequence"/>
</dbReference>
<keyword evidence="7 8" id="KW-0998">Cell outer membrane</keyword>
<keyword evidence="10" id="KW-0675">Receptor</keyword>
<dbReference type="GO" id="GO:0015344">
    <property type="term" value="F:siderophore uptake transmembrane transporter activity"/>
    <property type="evidence" value="ECO:0007669"/>
    <property type="project" value="TreeGrafter"/>
</dbReference>
<evidence type="ECO:0000256" key="7">
    <source>
        <dbReference type="ARBA" id="ARBA00023237"/>
    </source>
</evidence>
<keyword evidence="4 8" id="KW-0812">Transmembrane</keyword>
<dbReference type="InterPro" id="IPR039426">
    <property type="entry name" value="TonB-dep_rcpt-like"/>
</dbReference>
<name>A0A9X2ZE75_9FLAO</name>
<proteinExistence type="inferred from homology"/>
<feature type="domain" description="Outer membrane protein beta-barrel" evidence="9">
    <location>
        <begin position="367"/>
        <end position="770"/>
    </location>
</feature>
<evidence type="ECO:0000256" key="3">
    <source>
        <dbReference type="ARBA" id="ARBA00022452"/>
    </source>
</evidence>
<keyword evidence="2 8" id="KW-0813">Transport</keyword>
<dbReference type="Gene3D" id="2.170.130.10">
    <property type="entry name" value="TonB-dependent receptor, plug domain"/>
    <property type="match status" value="1"/>
</dbReference>
<dbReference type="AlphaFoldDB" id="A0A9X2ZE75"/>
<comment type="similarity">
    <text evidence="8">Belongs to the TonB-dependent receptor family.</text>
</comment>
<dbReference type="GO" id="GO:0044718">
    <property type="term" value="P:siderophore transmembrane transport"/>
    <property type="evidence" value="ECO:0007669"/>
    <property type="project" value="TreeGrafter"/>
</dbReference>
<evidence type="ECO:0000256" key="6">
    <source>
        <dbReference type="ARBA" id="ARBA00023136"/>
    </source>
</evidence>
<dbReference type="Gene3D" id="2.60.40.1120">
    <property type="entry name" value="Carboxypeptidase-like, regulatory domain"/>
    <property type="match status" value="1"/>
</dbReference>
<organism evidence="10 11">
    <name type="scientific">Flavobacterium shii</name>
    <dbReference type="NCBI Taxonomy" id="2987687"/>
    <lineage>
        <taxon>Bacteria</taxon>
        <taxon>Pseudomonadati</taxon>
        <taxon>Bacteroidota</taxon>
        <taxon>Flavobacteriia</taxon>
        <taxon>Flavobacteriales</taxon>
        <taxon>Flavobacteriaceae</taxon>
        <taxon>Flavobacterium</taxon>
    </lineage>
</organism>
<dbReference type="InterPro" id="IPR036942">
    <property type="entry name" value="Beta-barrel_TonB_sf"/>
</dbReference>
<dbReference type="RefSeq" id="WP_264205076.1">
    <property type="nucleotide sequence ID" value="NZ_JAOZEW010000003.1"/>
</dbReference>
<keyword evidence="5" id="KW-0732">Signal</keyword>
<protein>
    <submittedName>
        <fullName evidence="10">TonB-dependent receptor</fullName>
    </submittedName>
</protein>
<dbReference type="InterPro" id="IPR008969">
    <property type="entry name" value="CarboxyPept-like_regulatory"/>
</dbReference>
<dbReference type="SUPFAM" id="SSF49464">
    <property type="entry name" value="Carboxypeptidase regulatory domain-like"/>
    <property type="match status" value="1"/>
</dbReference>
<evidence type="ECO:0000256" key="1">
    <source>
        <dbReference type="ARBA" id="ARBA00004571"/>
    </source>
</evidence>
<evidence type="ECO:0000259" key="9">
    <source>
        <dbReference type="Pfam" id="PF14905"/>
    </source>
</evidence>
<evidence type="ECO:0000256" key="4">
    <source>
        <dbReference type="ARBA" id="ARBA00022692"/>
    </source>
</evidence>
<dbReference type="PANTHER" id="PTHR30069:SF29">
    <property type="entry name" value="HEMOGLOBIN AND HEMOGLOBIN-HAPTOGLOBIN-BINDING PROTEIN 1-RELATED"/>
    <property type="match status" value="1"/>
</dbReference>
<dbReference type="PANTHER" id="PTHR30069">
    <property type="entry name" value="TONB-DEPENDENT OUTER MEMBRANE RECEPTOR"/>
    <property type="match status" value="1"/>
</dbReference>
<dbReference type="InterPro" id="IPR041700">
    <property type="entry name" value="OMP_b-brl_3"/>
</dbReference>
<dbReference type="GO" id="GO:0009279">
    <property type="term" value="C:cell outer membrane"/>
    <property type="evidence" value="ECO:0007669"/>
    <property type="project" value="UniProtKB-SubCell"/>
</dbReference>
<accession>A0A9X2ZE75</accession>
<reference evidence="10" key="1">
    <citation type="submission" date="2022-10" db="EMBL/GenBank/DDBJ databases">
        <title>Two novel species of Flavobacterium.</title>
        <authorList>
            <person name="Liu Q."/>
            <person name="Xin Y.-H."/>
        </authorList>
    </citation>
    <scope>NUCLEOTIDE SEQUENCE</scope>
    <source>
        <strain evidence="10">LS1R49</strain>
    </source>
</reference>
<dbReference type="SUPFAM" id="SSF56935">
    <property type="entry name" value="Porins"/>
    <property type="match status" value="1"/>
</dbReference>
<dbReference type="Gene3D" id="2.40.170.20">
    <property type="entry name" value="TonB-dependent receptor, beta-barrel domain"/>
    <property type="match status" value="1"/>
</dbReference>
<keyword evidence="3 8" id="KW-1134">Transmembrane beta strand</keyword>
<evidence type="ECO:0000256" key="2">
    <source>
        <dbReference type="ARBA" id="ARBA00022448"/>
    </source>
</evidence>
<dbReference type="InterPro" id="IPR037066">
    <property type="entry name" value="Plug_dom_sf"/>
</dbReference>
<dbReference type="EMBL" id="JAOZEW010000003">
    <property type="protein sequence ID" value="MCV9926897.1"/>
    <property type="molecule type" value="Genomic_DNA"/>
</dbReference>
<comment type="subcellular location">
    <subcellularLocation>
        <location evidence="1 8">Cell outer membrane</location>
        <topology evidence="1 8">Multi-pass membrane protein</topology>
    </subcellularLocation>
</comment>
<evidence type="ECO:0000256" key="5">
    <source>
        <dbReference type="ARBA" id="ARBA00022729"/>
    </source>
</evidence>
<keyword evidence="11" id="KW-1185">Reference proteome</keyword>
<dbReference type="Pfam" id="PF14905">
    <property type="entry name" value="OMP_b-brl_3"/>
    <property type="match status" value="1"/>
</dbReference>
<evidence type="ECO:0000313" key="11">
    <source>
        <dbReference type="Proteomes" id="UP001151079"/>
    </source>
</evidence>
<comment type="caution">
    <text evidence="10">The sequence shown here is derived from an EMBL/GenBank/DDBJ whole genome shotgun (WGS) entry which is preliminary data.</text>
</comment>
<dbReference type="PROSITE" id="PS52016">
    <property type="entry name" value="TONB_DEPENDENT_REC_3"/>
    <property type="match status" value="1"/>
</dbReference>